<gene>
    <name evidence="2" type="ORF">ACFQ0S_12105</name>
</gene>
<reference evidence="3" key="1">
    <citation type="journal article" date="2019" name="Int. J. Syst. Evol. Microbiol.">
        <title>The Global Catalogue of Microorganisms (GCM) 10K type strain sequencing project: providing services to taxonomists for standard genome sequencing and annotation.</title>
        <authorList>
            <consortium name="The Broad Institute Genomics Platform"/>
            <consortium name="The Broad Institute Genome Sequencing Center for Infectious Disease"/>
            <person name="Wu L."/>
            <person name="Ma J."/>
        </authorList>
    </citation>
    <scope>NUCLEOTIDE SEQUENCE [LARGE SCALE GENOMIC DNA]</scope>
    <source>
        <strain evidence="3">CECT 7649</strain>
    </source>
</reference>
<feature type="domain" description="NAD(P)-binding" evidence="1">
    <location>
        <begin position="8"/>
        <end position="166"/>
    </location>
</feature>
<comment type="caution">
    <text evidence="2">The sequence shown here is derived from an EMBL/GenBank/DDBJ whole genome shotgun (WGS) entry which is preliminary data.</text>
</comment>
<evidence type="ECO:0000313" key="2">
    <source>
        <dbReference type="EMBL" id="MFD0985217.1"/>
    </source>
</evidence>
<dbReference type="Gene3D" id="3.40.50.720">
    <property type="entry name" value="NAD(P)-binding Rossmann-like Domain"/>
    <property type="match status" value="1"/>
</dbReference>
<dbReference type="InterPro" id="IPR036291">
    <property type="entry name" value="NAD(P)-bd_dom_sf"/>
</dbReference>
<dbReference type="Proteomes" id="UP001597051">
    <property type="component" value="Unassembled WGS sequence"/>
</dbReference>
<dbReference type="EMBL" id="JBHTIZ010000044">
    <property type="protein sequence ID" value="MFD0985217.1"/>
    <property type="molecule type" value="Genomic_DNA"/>
</dbReference>
<sequence length="221" mass="24910">MKTALMIGSSGLIGSQLLELLLESKEYEKVITFVKRDSGIQNRKLKQHIIDFDKPETYQSLVIGDDFFCTIGTTIKKAGSQEAFRKVDFEYPKQFATIASQNKVNQFIIVSSLGANATSSNFYLETKGEIQNFLKDCNLESVSIFQPSLLLGNRTEFRLGEKIGTFFMKLISFLLIGNLEKYKPIESKTVAKALFKIAQQNKKGFHVIESDIIQEIANNKS</sequence>
<evidence type="ECO:0000259" key="1">
    <source>
        <dbReference type="Pfam" id="PF13460"/>
    </source>
</evidence>
<evidence type="ECO:0000313" key="3">
    <source>
        <dbReference type="Proteomes" id="UP001597051"/>
    </source>
</evidence>
<name>A0ABW3J6N6_9FLAO</name>
<dbReference type="RefSeq" id="WP_379758828.1">
    <property type="nucleotide sequence ID" value="NZ_JBHSYB010000065.1"/>
</dbReference>
<proteinExistence type="predicted"/>
<keyword evidence="3" id="KW-1185">Reference proteome</keyword>
<organism evidence="2 3">
    <name type="scientific">Flavobacterium myungsuense</name>
    <dbReference type="NCBI Taxonomy" id="651823"/>
    <lineage>
        <taxon>Bacteria</taxon>
        <taxon>Pseudomonadati</taxon>
        <taxon>Bacteroidota</taxon>
        <taxon>Flavobacteriia</taxon>
        <taxon>Flavobacteriales</taxon>
        <taxon>Flavobacteriaceae</taxon>
        <taxon>Flavobacterium</taxon>
    </lineage>
</organism>
<accession>A0ABW3J6N6</accession>
<dbReference type="PANTHER" id="PTHR14097">
    <property type="entry name" value="OXIDOREDUCTASE HTATIP2"/>
    <property type="match status" value="1"/>
</dbReference>
<dbReference type="InterPro" id="IPR016040">
    <property type="entry name" value="NAD(P)-bd_dom"/>
</dbReference>
<protein>
    <submittedName>
        <fullName evidence="2">NAD(P)H-binding protein</fullName>
    </submittedName>
</protein>
<dbReference type="SUPFAM" id="SSF51735">
    <property type="entry name" value="NAD(P)-binding Rossmann-fold domains"/>
    <property type="match status" value="1"/>
</dbReference>
<dbReference type="PANTHER" id="PTHR14097:SF7">
    <property type="entry name" value="OXIDOREDUCTASE HTATIP2"/>
    <property type="match status" value="1"/>
</dbReference>
<dbReference type="Pfam" id="PF13460">
    <property type="entry name" value="NAD_binding_10"/>
    <property type="match status" value="1"/>
</dbReference>